<proteinExistence type="predicted"/>
<protein>
    <submittedName>
        <fullName evidence="2">Uncharacterized protein</fullName>
    </submittedName>
</protein>
<keyword evidence="3" id="KW-1185">Reference proteome</keyword>
<sequence length="238" mass="26482">MTSPAHPGPWDSRFPTHWCMPPQSLPPQETPAQHPPSETIPLSPGHVKQQCVHHYREPRQTYQPKNIRDLGAVAVGTRFRGQRNRKAGELGGLLCDRGRKGPGNPLSTRHSPTSWARTIIPRRRWQQYWPSFRRPSGCRRNSFWGSGRNSSPSTPHLVTIVGVLKDLVNTRRDTVAQQGAPDISLDDEQPTTSAGASGQEAPPQDHDTSTPPPADGEPPRKRYLRSRTKNNAKTPATK</sequence>
<accession>A0AAV7UWB1</accession>
<organism evidence="2 3">
    <name type="scientific">Pleurodeles waltl</name>
    <name type="common">Iberian ribbed newt</name>
    <dbReference type="NCBI Taxonomy" id="8319"/>
    <lineage>
        <taxon>Eukaryota</taxon>
        <taxon>Metazoa</taxon>
        <taxon>Chordata</taxon>
        <taxon>Craniata</taxon>
        <taxon>Vertebrata</taxon>
        <taxon>Euteleostomi</taxon>
        <taxon>Amphibia</taxon>
        <taxon>Batrachia</taxon>
        <taxon>Caudata</taxon>
        <taxon>Salamandroidea</taxon>
        <taxon>Salamandridae</taxon>
        <taxon>Pleurodelinae</taxon>
        <taxon>Pleurodeles</taxon>
    </lineage>
</organism>
<feature type="compositionally biased region" description="Basic residues" evidence="1">
    <location>
        <begin position="221"/>
        <end position="230"/>
    </location>
</feature>
<reference evidence="2" key="1">
    <citation type="journal article" date="2022" name="bioRxiv">
        <title>Sequencing and chromosome-scale assembly of the giantPleurodeles waltlgenome.</title>
        <authorList>
            <person name="Brown T."/>
            <person name="Elewa A."/>
            <person name="Iarovenko S."/>
            <person name="Subramanian E."/>
            <person name="Araus A.J."/>
            <person name="Petzold A."/>
            <person name="Susuki M."/>
            <person name="Suzuki K.-i.T."/>
            <person name="Hayashi T."/>
            <person name="Toyoda A."/>
            <person name="Oliveira C."/>
            <person name="Osipova E."/>
            <person name="Leigh N.D."/>
            <person name="Simon A."/>
            <person name="Yun M.H."/>
        </authorList>
    </citation>
    <scope>NUCLEOTIDE SEQUENCE</scope>
    <source>
        <strain evidence="2">20211129_DDA</strain>
        <tissue evidence="2">Liver</tissue>
    </source>
</reference>
<evidence type="ECO:0000313" key="3">
    <source>
        <dbReference type="Proteomes" id="UP001066276"/>
    </source>
</evidence>
<dbReference type="EMBL" id="JANPWB010000004">
    <property type="protein sequence ID" value="KAJ1192816.1"/>
    <property type="molecule type" value="Genomic_DNA"/>
</dbReference>
<evidence type="ECO:0000313" key="2">
    <source>
        <dbReference type="EMBL" id="KAJ1192816.1"/>
    </source>
</evidence>
<feature type="region of interest" description="Disordered" evidence="1">
    <location>
        <begin position="1"/>
        <end position="45"/>
    </location>
</feature>
<evidence type="ECO:0000256" key="1">
    <source>
        <dbReference type="SAM" id="MobiDB-lite"/>
    </source>
</evidence>
<dbReference type="Proteomes" id="UP001066276">
    <property type="component" value="Chromosome 2_2"/>
</dbReference>
<name>A0AAV7UWB1_PLEWA</name>
<dbReference type="AlphaFoldDB" id="A0AAV7UWB1"/>
<comment type="caution">
    <text evidence="2">The sequence shown here is derived from an EMBL/GenBank/DDBJ whole genome shotgun (WGS) entry which is preliminary data.</text>
</comment>
<gene>
    <name evidence="2" type="ORF">NDU88_002122</name>
</gene>
<feature type="region of interest" description="Disordered" evidence="1">
    <location>
        <begin position="177"/>
        <end position="238"/>
    </location>
</feature>